<dbReference type="Proteomes" id="UP001320609">
    <property type="component" value="Unassembled WGS sequence"/>
</dbReference>
<feature type="transmembrane region" description="Helical" evidence="4">
    <location>
        <begin position="37"/>
        <end position="54"/>
    </location>
</feature>
<evidence type="ECO:0000313" key="5">
    <source>
        <dbReference type="EMBL" id="MCH4812362.1"/>
    </source>
</evidence>
<accession>A0ABS9S8B7</accession>
<evidence type="ECO:0000256" key="1">
    <source>
        <dbReference type="ARBA" id="ARBA00004651"/>
    </source>
</evidence>
<sequence length="63" mass="6757">YSVEKALRSAVTLGLVGAGGIGVELAAAMRLFNFDRALTIILVILVVVIGFEQLSSQIRKRVI</sequence>
<comment type="caution">
    <text evidence="5">The sequence shown here is derived from an EMBL/GenBank/DDBJ whole genome shotgun (WGS) entry which is preliminary data.</text>
</comment>
<feature type="transmembrane region" description="Helical" evidence="4">
    <location>
        <begin position="12"/>
        <end position="31"/>
    </location>
</feature>
<evidence type="ECO:0000256" key="2">
    <source>
        <dbReference type="ARBA" id="ARBA00022448"/>
    </source>
</evidence>
<dbReference type="PANTHER" id="PTHR30043:SF1">
    <property type="entry name" value="ABC TRANSPORT SYSTEM PERMEASE PROTEIN P69"/>
    <property type="match status" value="1"/>
</dbReference>
<evidence type="ECO:0000256" key="4">
    <source>
        <dbReference type="SAM" id="Phobius"/>
    </source>
</evidence>
<name>A0ABS9S8B7_9GAMM</name>
<organism evidence="5 6">
    <name type="scientific">Vreelandella neptunia</name>
    <dbReference type="NCBI Taxonomy" id="115551"/>
    <lineage>
        <taxon>Bacteria</taxon>
        <taxon>Pseudomonadati</taxon>
        <taxon>Pseudomonadota</taxon>
        <taxon>Gammaproteobacteria</taxon>
        <taxon>Oceanospirillales</taxon>
        <taxon>Halomonadaceae</taxon>
        <taxon>Vreelandella</taxon>
    </lineage>
</organism>
<dbReference type="PANTHER" id="PTHR30043">
    <property type="entry name" value="PHOSPHONATES TRANSPORT SYSTEM PERMEASE PROTEIN"/>
    <property type="match status" value="1"/>
</dbReference>
<keyword evidence="4" id="KW-0812">Transmembrane</keyword>
<protein>
    <submittedName>
        <fullName evidence="5">Phosphonate ABC transporter, permease protein PhnE</fullName>
    </submittedName>
</protein>
<reference evidence="5 6" key="1">
    <citation type="submission" date="2022-03" db="EMBL/GenBank/DDBJ databases">
        <title>Genomic signatures underlying metal tolerance in selected Arctic bacterial isolates.</title>
        <authorList>
            <person name="Thomas F.A."/>
            <person name="Venkatachalam S."/>
            <person name="Krishnan K.P."/>
        </authorList>
    </citation>
    <scope>NUCLEOTIDE SEQUENCE [LARGE SCALE GENOMIC DNA]</scope>
    <source>
        <strain evidence="5 6">HM116</strain>
    </source>
</reference>
<evidence type="ECO:0000313" key="6">
    <source>
        <dbReference type="Proteomes" id="UP001320609"/>
    </source>
</evidence>
<feature type="non-terminal residue" evidence="5">
    <location>
        <position position="1"/>
    </location>
</feature>
<evidence type="ECO:0000256" key="3">
    <source>
        <dbReference type="ARBA" id="ARBA00022475"/>
    </source>
</evidence>
<keyword evidence="4" id="KW-1133">Transmembrane helix</keyword>
<keyword evidence="4" id="KW-0472">Membrane</keyword>
<dbReference type="EMBL" id="JAKVTW010000009">
    <property type="protein sequence ID" value="MCH4812362.1"/>
    <property type="molecule type" value="Genomic_DNA"/>
</dbReference>
<keyword evidence="3" id="KW-1003">Cell membrane</keyword>
<keyword evidence="2" id="KW-0813">Transport</keyword>
<gene>
    <name evidence="5" type="ORF">MLE19_13555</name>
</gene>
<comment type="subcellular location">
    <subcellularLocation>
        <location evidence="1">Cell membrane</location>
        <topology evidence="1">Multi-pass membrane protein</topology>
    </subcellularLocation>
</comment>
<proteinExistence type="predicted"/>
<keyword evidence="6" id="KW-1185">Reference proteome</keyword>